<feature type="transmembrane region" description="Helical" evidence="8">
    <location>
        <begin position="308"/>
        <end position="333"/>
    </location>
</feature>
<evidence type="ECO:0000256" key="3">
    <source>
        <dbReference type="ARBA" id="ARBA00022475"/>
    </source>
</evidence>
<dbReference type="InterPro" id="IPR050545">
    <property type="entry name" value="Mycobact_MmpL"/>
</dbReference>
<feature type="transmembrane region" description="Helical" evidence="8">
    <location>
        <begin position="381"/>
        <end position="400"/>
    </location>
</feature>
<feature type="domain" description="SSD" evidence="9">
    <location>
        <begin position="201"/>
        <end position="333"/>
    </location>
</feature>
<evidence type="ECO:0000256" key="5">
    <source>
        <dbReference type="ARBA" id="ARBA00022989"/>
    </source>
</evidence>
<keyword evidence="5 8" id="KW-1133">Transmembrane helix</keyword>
<evidence type="ECO:0000256" key="7">
    <source>
        <dbReference type="SAM" id="MobiDB-lite"/>
    </source>
</evidence>
<feature type="transmembrane region" description="Helical" evidence="8">
    <location>
        <begin position="203"/>
        <end position="224"/>
    </location>
</feature>
<keyword evidence="6 8" id="KW-0472">Membrane</keyword>
<comment type="similarity">
    <text evidence="2">Belongs to the resistance-nodulation-cell division (RND) (TC 2.A.6) family. MmpL subfamily.</text>
</comment>
<feature type="transmembrane region" description="Helical" evidence="8">
    <location>
        <begin position="554"/>
        <end position="575"/>
    </location>
</feature>
<dbReference type="Proteomes" id="UP001550739">
    <property type="component" value="Unassembled WGS sequence"/>
</dbReference>
<feature type="transmembrane region" description="Helical" evidence="8">
    <location>
        <begin position="275"/>
        <end position="302"/>
    </location>
</feature>
<dbReference type="Pfam" id="PF03176">
    <property type="entry name" value="MMPL"/>
    <property type="match status" value="2"/>
</dbReference>
<evidence type="ECO:0000256" key="4">
    <source>
        <dbReference type="ARBA" id="ARBA00022692"/>
    </source>
</evidence>
<dbReference type="PANTHER" id="PTHR33406:SF6">
    <property type="entry name" value="MEMBRANE PROTEIN YDGH-RELATED"/>
    <property type="match status" value="1"/>
</dbReference>
<evidence type="ECO:0000313" key="10">
    <source>
        <dbReference type="EMBL" id="MEU3781662.1"/>
    </source>
</evidence>
<sequence>MMRTMASLPSGRVTKWVVLALWAALLVPAVLLAGRLGEVEENDNSAWLPGNAESTEVVERAERFRPDDTVPAIVIYDRPGGVTPADLSKARADAEAFKGVENVVGQPQGPVTSQDGEAVQTVVQVHKDRTGWEGIGKVVDALTEVGEENADGLGFHVTGPAGHASDSIKAFSSGGSLTAITASVVVVILLLTYRSPVLPLLPLLPLLTVGGALVTSEAVIYLLAKNAGLTVNKQTGFILTVLVFGAATDYALLLTSRYREELRRHEDRHEAMAQALYRSGPAILASAATVAVSLTLLMLATLNSTRGLGPACAVGVLVGLLAMVTLMPALLVICGRWIFWPVKPAHGAAGEGAAGEGVDGEGADGGLWTRVGAAVSGRPRLVWIGTALALGVMAVGVFGLKADGLSSKDQFTGTPQTAVGEEIQARHFPAGSGDPVHVVARAASAEQAERVRAALADVPGVAAVSTPTLKDGDALMLGELADDPSSTAAMRTVEQARTAVHAVDGADAQVGGTTAVALDTQTAAARDSEVIIPIVLLVVFLVLALLLRALVAPLLLMATVVLSFGAALGVSSLMFDHVFGFAGAEASFPLLTFVFLVALGIDYNIFLVTRVREEALLHGTRRGALTGLSATGGVITSAGLVLAGTFAAMASLPLVFAAELGFAVAFGVLLDTLIVRSVLVTALTLDVGRWMWWPSSLFRRHDDYATERATSSGWKKPVSDGVRHSGATNPASATSPASRSGPSAQ</sequence>
<dbReference type="InterPro" id="IPR000731">
    <property type="entry name" value="SSD"/>
</dbReference>
<feature type="transmembrane region" description="Helical" evidence="8">
    <location>
        <begin position="170"/>
        <end position="191"/>
    </location>
</feature>
<evidence type="ECO:0000256" key="2">
    <source>
        <dbReference type="ARBA" id="ARBA00010157"/>
    </source>
</evidence>
<dbReference type="InterPro" id="IPR004869">
    <property type="entry name" value="MMPL_dom"/>
</dbReference>
<protein>
    <submittedName>
        <fullName evidence="10">MMPL family transporter</fullName>
    </submittedName>
</protein>
<gene>
    <name evidence="10" type="ORF">AB0E89_13910</name>
</gene>
<dbReference type="PROSITE" id="PS50156">
    <property type="entry name" value="SSD"/>
    <property type="match status" value="1"/>
</dbReference>
<dbReference type="EMBL" id="JBEZVE010000006">
    <property type="protein sequence ID" value="MEU3781662.1"/>
    <property type="molecule type" value="Genomic_DNA"/>
</dbReference>
<feature type="transmembrane region" description="Helical" evidence="8">
    <location>
        <begin position="530"/>
        <end position="547"/>
    </location>
</feature>
<dbReference type="SUPFAM" id="SSF82866">
    <property type="entry name" value="Multidrug efflux transporter AcrB transmembrane domain"/>
    <property type="match status" value="2"/>
</dbReference>
<keyword evidence="11" id="KW-1185">Reference proteome</keyword>
<name>A0ABV2ZGI5_9ACTN</name>
<feature type="compositionally biased region" description="Low complexity" evidence="7">
    <location>
        <begin position="725"/>
        <end position="745"/>
    </location>
</feature>
<dbReference type="PANTHER" id="PTHR33406">
    <property type="entry name" value="MEMBRANE PROTEIN MJ1562-RELATED"/>
    <property type="match status" value="1"/>
</dbReference>
<keyword evidence="3" id="KW-1003">Cell membrane</keyword>
<evidence type="ECO:0000256" key="6">
    <source>
        <dbReference type="ARBA" id="ARBA00023136"/>
    </source>
</evidence>
<feature type="transmembrane region" description="Helical" evidence="8">
    <location>
        <begin position="628"/>
        <end position="656"/>
    </location>
</feature>
<reference evidence="10 11" key="1">
    <citation type="submission" date="2024-06" db="EMBL/GenBank/DDBJ databases">
        <title>The Natural Products Discovery Center: Release of the First 8490 Sequenced Strains for Exploring Actinobacteria Biosynthetic Diversity.</title>
        <authorList>
            <person name="Kalkreuter E."/>
            <person name="Kautsar S.A."/>
            <person name="Yang D."/>
            <person name="Bader C.D."/>
            <person name="Teijaro C.N."/>
            <person name="Fluegel L."/>
            <person name="Davis C.M."/>
            <person name="Simpson J.R."/>
            <person name="Lauterbach L."/>
            <person name="Steele A.D."/>
            <person name="Gui C."/>
            <person name="Meng S."/>
            <person name="Li G."/>
            <person name="Viehrig K."/>
            <person name="Ye F."/>
            <person name="Su P."/>
            <person name="Kiefer A.F."/>
            <person name="Nichols A."/>
            <person name="Cepeda A.J."/>
            <person name="Yan W."/>
            <person name="Fan B."/>
            <person name="Jiang Y."/>
            <person name="Adhikari A."/>
            <person name="Zheng C.-J."/>
            <person name="Schuster L."/>
            <person name="Cowan T.M."/>
            <person name="Smanski M.J."/>
            <person name="Chevrette M.G."/>
            <person name="De Carvalho L.P.S."/>
            <person name="Shen B."/>
        </authorList>
    </citation>
    <scope>NUCLEOTIDE SEQUENCE [LARGE SCALE GENOMIC DNA]</scope>
    <source>
        <strain evidence="10 11">NPDC033843</strain>
    </source>
</reference>
<organism evidence="10 11">
    <name type="scientific">Streptomyces sp. 900129855</name>
    <dbReference type="NCBI Taxonomy" id="3155129"/>
    <lineage>
        <taxon>Bacteria</taxon>
        <taxon>Bacillati</taxon>
        <taxon>Actinomycetota</taxon>
        <taxon>Actinomycetes</taxon>
        <taxon>Kitasatosporales</taxon>
        <taxon>Streptomycetaceae</taxon>
        <taxon>Streptomyces</taxon>
    </lineage>
</organism>
<keyword evidence="4 8" id="KW-0812">Transmembrane</keyword>
<feature type="transmembrane region" description="Helical" evidence="8">
    <location>
        <begin position="236"/>
        <end position="254"/>
    </location>
</feature>
<dbReference type="Gene3D" id="1.20.1640.10">
    <property type="entry name" value="Multidrug efflux transporter AcrB transmembrane domain"/>
    <property type="match status" value="2"/>
</dbReference>
<evidence type="ECO:0000256" key="8">
    <source>
        <dbReference type="SAM" id="Phobius"/>
    </source>
</evidence>
<comment type="subcellular location">
    <subcellularLocation>
        <location evidence="1">Cell membrane</location>
        <topology evidence="1">Multi-pass membrane protein</topology>
    </subcellularLocation>
</comment>
<accession>A0ABV2ZGI5</accession>
<evidence type="ECO:0000256" key="1">
    <source>
        <dbReference type="ARBA" id="ARBA00004651"/>
    </source>
</evidence>
<evidence type="ECO:0000259" key="9">
    <source>
        <dbReference type="PROSITE" id="PS50156"/>
    </source>
</evidence>
<feature type="region of interest" description="Disordered" evidence="7">
    <location>
        <begin position="709"/>
        <end position="745"/>
    </location>
</feature>
<feature type="transmembrane region" description="Helical" evidence="8">
    <location>
        <begin position="662"/>
        <end position="685"/>
    </location>
</feature>
<comment type="caution">
    <text evidence="10">The sequence shown here is derived from an EMBL/GenBank/DDBJ whole genome shotgun (WGS) entry which is preliminary data.</text>
</comment>
<evidence type="ECO:0000313" key="11">
    <source>
        <dbReference type="Proteomes" id="UP001550739"/>
    </source>
</evidence>
<feature type="transmembrane region" description="Helical" evidence="8">
    <location>
        <begin position="587"/>
        <end position="607"/>
    </location>
</feature>
<proteinExistence type="inferred from homology"/>
<dbReference type="RefSeq" id="WP_361702379.1">
    <property type="nucleotide sequence ID" value="NZ_JBEZVE010000006.1"/>
</dbReference>